<evidence type="ECO:0000256" key="1">
    <source>
        <dbReference type="SAM" id="MobiDB-lite"/>
    </source>
</evidence>
<dbReference type="EMBL" id="VJNB01000006">
    <property type="protein sequence ID" value="TSE19604.1"/>
    <property type="molecule type" value="Genomic_DNA"/>
</dbReference>
<dbReference type="InterPro" id="IPR052521">
    <property type="entry name" value="Cell_div_SPOR-domain"/>
</dbReference>
<dbReference type="AlphaFoldDB" id="A0A554W7Q3"/>
<keyword evidence="5" id="KW-1185">Reference proteome</keyword>
<keyword evidence="4" id="KW-0131">Cell cycle</keyword>
<evidence type="ECO:0000313" key="5">
    <source>
        <dbReference type="Proteomes" id="UP000315736"/>
    </source>
</evidence>
<dbReference type="GO" id="GO:0032153">
    <property type="term" value="C:cell division site"/>
    <property type="evidence" value="ECO:0007669"/>
    <property type="project" value="TreeGrafter"/>
</dbReference>
<name>A0A554W7Q3_9BURK</name>
<dbReference type="GO" id="GO:0042834">
    <property type="term" value="F:peptidoglycan binding"/>
    <property type="evidence" value="ECO:0007669"/>
    <property type="project" value="InterPro"/>
</dbReference>
<evidence type="ECO:0000256" key="2">
    <source>
        <dbReference type="SAM" id="Phobius"/>
    </source>
</evidence>
<protein>
    <submittedName>
        <fullName evidence="4">Cell division protein FtsN</fullName>
    </submittedName>
</protein>
<dbReference type="GO" id="GO:0030428">
    <property type="term" value="C:cell septum"/>
    <property type="evidence" value="ECO:0007669"/>
    <property type="project" value="TreeGrafter"/>
</dbReference>
<dbReference type="PANTHER" id="PTHR38687:SF1">
    <property type="entry name" value="CELL DIVISION PROTEIN DEDD"/>
    <property type="match status" value="1"/>
</dbReference>
<feature type="domain" description="SPOR" evidence="3">
    <location>
        <begin position="143"/>
        <end position="222"/>
    </location>
</feature>
<evidence type="ECO:0000313" key="4">
    <source>
        <dbReference type="EMBL" id="TSE19604.1"/>
    </source>
</evidence>
<keyword evidence="2" id="KW-1133">Transmembrane helix</keyword>
<feature type="compositionally biased region" description="Low complexity" evidence="1">
    <location>
        <begin position="96"/>
        <end position="111"/>
    </location>
</feature>
<dbReference type="Proteomes" id="UP000315736">
    <property type="component" value="Unassembled WGS sequence"/>
</dbReference>
<proteinExistence type="predicted"/>
<dbReference type="Gene3D" id="3.30.70.1070">
    <property type="entry name" value="Sporulation related repeat"/>
    <property type="match status" value="1"/>
</dbReference>
<accession>A0A554W7Q3</accession>
<keyword evidence="2" id="KW-0812">Transmembrane</keyword>
<dbReference type="OrthoDB" id="7063246at2"/>
<dbReference type="Pfam" id="PF05036">
    <property type="entry name" value="SPOR"/>
    <property type="match status" value="1"/>
</dbReference>
<evidence type="ECO:0000259" key="3">
    <source>
        <dbReference type="PROSITE" id="PS51724"/>
    </source>
</evidence>
<keyword evidence="4" id="KW-0132">Cell division</keyword>
<dbReference type="InterPro" id="IPR007730">
    <property type="entry name" value="SPOR-like_dom"/>
</dbReference>
<dbReference type="RefSeq" id="WP_143890346.1">
    <property type="nucleotide sequence ID" value="NZ_VJNB01000006.1"/>
</dbReference>
<dbReference type="PANTHER" id="PTHR38687">
    <property type="entry name" value="CELL DIVISION PROTEIN DEDD-RELATED"/>
    <property type="match status" value="1"/>
</dbReference>
<dbReference type="SUPFAM" id="SSF110997">
    <property type="entry name" value="Sporulation related repeat"/>
    <property type="match status" value="1"/>
</dbReference>
<feature type="transmembrane region" description="Helical" evidence="2">
    <location>
        <begin position="20"/>
        <end position="41"/>
    </location>
</feature>
<comment type="caution">
    <text evidence="4">The sequence shown here is derived from an EMBL/GenBank/DDBJ whole genome shotgun (WGS) entry which is preliminary data.</text>
</comment>
<keyword evidence="2" id="KW-0472">Membrane</keyword>
<feature type="region of interest" description="Disordered" evidence="1">
    <location>
        <begin position="57"/>
        <end position="118"/>
    </location>
</feature>
<sequence length="223" mass="23553">MPIAAFRLDHAPSRARGGTLLGFFIGLLVGVGAALAVAVYVTKVPIPLVDRGVQRKPIQPDTEAERLRGWNPNAGLSSAKPTGGSEAMSGGGADQPSAASPAEPLSSGGAPAPSPEASRDPIAELIRQRTAAATSPGESVSTAADPFIYYVQAGAFRNPEEAEAQRARLALQGFDAKVSEREQGGQRVWRVRLGPFNSKVEAEVMQERLRGKQFDTALVRVQR</sequence>
<organism evidence="4 5">
    <name type="scientific">Tepidimonas alkaliphilus</name>
    <dbReference type="NCBI Taxonomy" id="2588942"/>
    <lineage>
        <taxon>Bacteria</taxon>
        <taxon>Pseudomonadati</taxon>
        <taxon>Pseudomonadota</taxon>
        <taxon>Betaproteobacteria</taxon>
        <taxon>Burkholderiales</taxon>
        <taxon>Tepidimonas</taxon>
    </lineage>
</organism>
<dbReference type="InterPro" id="IPR036680">
    <property type="entry name" value="SPOR-like_sf"/>
</dbReference>
<dbReference type="PROSITE" id="PS51724">
    <property type="entry name" value="SPOR"/>
    <property type="match status" value="1"/>
</dbReference>
<gene>
    <name evidence="4" type="primary">ftsN_2</name>
    <name evidence="4" type="ORF">Talka_01323</name>
</gene>
<reference evidence="4 5" key="1">
    <citation type="submission" date="2019-07" db="EMBL/GenBank/DDBJ databases">
        <title>Tepidimonas alkaliphilus YIM 72238 draft genome.</title>
        <authorList>
            <person name="Da Costa M.S."/>
            <person name="Froufe H.J.C."/>
            <person name="Egas C."/>
            <person name="Albuquerque L."/>
        </authorList>
    </citation>
    <scope>NUCLEOTIDE SEQUENCE [LARGE SCALE GENOMIC DNA]</scope>
    <source>
        <strain evidence="4 5">YIM 72238</strain>
    </source>
</reference>
<dbReference type="GO" id="GO:0032506">
    <property type="term" value="P:cytokinetic process"/>
    <property type="evidence" value="ECO:0007669"/>
    <property type="project" value="TreeGrafter"/>
</dbReference>